<dbReference type="AlphaFoldDB" id="A0A7M1AYJ9"/>
<dbReference type="PANTHER" id="PTHR47036">
    <property type="entry name" value="COBALT-FACTOR III C(17)-METHYLTRANSFERASE-RELATED"/>
    <property type="match status" value="1"/>
</dbReference>
<dbReference type="InterPro" id="IPR035996">
    <property type="entry name" value="4pyrrol_Methylase_sf"/>
</dbReference>
<evidence type="ECO:0000256" key="2">
    <source>
        <dbReference type="ARBA" id="ARBA00022573"/>
    </source>
</evidence>
<dbReference type="RefSeq" id="WP_193150921.1">
    <property type="nucleotide sequence ID" value="NZ_CP041235.1"/>
</dbReference>
<evidence type="ECO:0000313" key="8">
    <source>
        <dbReference type="Proteomes" id="UP000593719"/>
    </source>
</evidence>
<dbReference type="GO" id="GO:0032259">
    <property type="term" value="P:methylation"/>
    <property type="evidence" value="ECO:0007669"/>
    <property type="project" value="UniProtKB-KW"/>
</dbReference>
<keyword evidence="3 7" id="KW-0489">Methyltransferase</keyword>
<protein>
    <submittedName>
        <fullName evidence="7">Precorrin-3B C(17)-methyltransferase</fullName>
    </submittedName>
</protein>
<dbReference type="SUPFAM" id="SSF53790">
    <property type="entry name" value="Tetrapyrrole methylase"/>
    <property type="match status" value="1"/>
</dbReference>
<dbReference type="KEGG" id="ssei:FJR45_00750"/>
<reference evidence="7 8" key="1">
    <citation type="submission" date="2019-06" db="EMBL/GenBank/DDBJ databases">
        <title>Sulfurimonas gotlandica sp. nov., a chemoautotrophic and psychrotolerant epsilonproteobacterium isolated from a pelagic redoxcline, and an emended description of the genus Sulfurimonas.</title>
        <authorList>
            <person name="Wang S."/>
            <person name="Jiang L."/>
            <person name="Shao Z."/>
        </authorList>
    </citation>
    <scope>NUCLEOTIDE SEQUENCE [LARGE SCALE GENOMIC DNA]</scope>
    <source>
        <strain evidence="7 8">S2-6</strain>
    </source>
</reference>
<dbReference type="CDD" id="cd11646">
    <property type="entry name" value="Precorrin_3B_C17_MT"/>
    <property type="match status" value="1"/>
</dbReference>
<gene>
    <name evidence="7" type="ORF">FJR45_00750</name>
</gene>
<evidence type="ECO:0000256" key="3">
    <source>
        <dbReference type="ARBA" id="ARBA00022603"/>
    </source>
</evidence>
<dbReference type="GO" id="GO:0009236">
    <property type="term" value="P:cobalamin biosynthetic process"/>
    <property type="evidence" value="ECO:0007669"/>
    <property type="project" value="UniProtKB-UniPathway"/>
</dbReference>
<dbReference type="InterPro" id="IPR006363">
    <property type="entry name" value="Cbl_synth_CobJ/CibH_dom"/>
</dbReference>
<dbReference type="UniPathway" id="UPA00148"/>
<dbReference type="PANTHER" id="PTHR47036:SF1">
    <property type="entry name" value="COBALT-FACTOR III C(17)-METHYLTRANSFERASE-RELATED"/>
    <property type="match status" value="1"/>
</dbReference>
<dbReference type="GO" id="GO:0008168">
    <property type="term" value="F:methyltransferase activity"/>
    <property type="evidence" value="ECO:0007669"/>
    <property type="project" value="UniProtKB-KW"/>
</dbReference>
<dbReference type="Gene3D" id="3.40.1010.10">
    <property type="entry name" value="Cobalt-precorrin-4 Transmethylase, Domain 1"/>
    <property type="match status" value="1"/>
</dbReference>
<organism evidence="7 8">
    <name type="scientific">Sulfurimonas sediminis</name>
    <dbReference type="NCBI Taxonomy" id="2590020"/>
    <lineage>
        <taxon>Bacteria</taxon>
        <taxon>Pseudomonadati</taxon>
        <taxon>Campylobacterota</taxon>
        <taxon>Epsilonproteobacteria</taxon>
        <taxon>Campylobacterales</taxon>
        <taxon>Sulfurimonadaceae</taxon>
        <taxon>Sulfurimonas</taxon>
    </lineage>
</organism>
<sequence>MGKLTLVSTGAGGDRYLTQEAINVIQEADLIVAYTKYAKDLPELVADKEVFTTPMTKEIERVQYAIDEAKKGRTVALLSNGDANVYAMGSLVVELIDTLDLWESIEYSALPGISSVLALASEVGAPISQDFCLISLSDRLTDAELIQKRLRLALEGDFIISIYNPKSRSRLEPYRGMLEQLKNIDSSRPVVVARDLGRENQMIKIITAKELIDAGVENEEVNMSTTLLIGNSTTKLTSDGRVLTPRGYLNKYDLSGAQKGEWKKIN</sequence>
<dbReference type="InterPro" id="IPR014776">
    <property type="entry name" value="4pyrrole_Mease_sub2"/>
</dbReference>
<evidence type="ECO:0000256" key="4">
    <source>
        <dbReference type="ARBA" id="ARBA00022679"/>
    </source>
</evidence>
<accession>A0A7M1AYJ9</accession>
<proteinExistence type="predicted"/>
<dbReference type="InterPro" id="IPR000878">
    <property type="entry name" value="4pyrrol_Mease"/>
</dbReference>
<dbReference type="Gene3D" id="3.30.950.10">
    <property type="entry name" value="Methyltransferase, Cobalt-precorrin-4 Transmethylase, Domain 2"/>
    <property type="match status" value="1"/>
</dbReference>
<evidence type="ECO:0000256" key="5">
    <source>
        <dbReference type="ARBA" id="ARBA00022691"/>
    </source>
</evidence>
<name>A0A7M1AYJ9_9BACT</name>
<feature type="domain" description="Tetrapyrrole methylase" evidence="6">
    <location>
        <begin position="3"/>
        <end position="211"/>
    </location>
</feature>
<dbReference type="Proteomes" id="UP000593719">
    <property type="component" value="Chromosome"/>
</dbReference>
<evidence type="ECO:0000256" key="1">
    <source>
        <dbReference type="ARBA" id="ARBA00004953"/>
    </source>
</evidence>
<dbReference type="InterPro" id="IPR051810">
    <property type="entry name" value="Precorrin_MeTrfase"/>
</dbReference>
<keyword evidence="5" id="KW-0949">S-adenosyl-L-methionine</keyword>
<keyword evidence="2" id="KW-0169">Cobalamin biosynthesis</keyword>
<dbReference type="InterPro" id="IPR014777">
    <property type="entry name" value="4pyrrole_Mease_sub1"/>
</dbReference>
<comment type="pathway">
    <text evidence="1">Cofactor biosynthesis; adenosylcobalamin biosynthesis.</text>
</comment>
<evidence type="ECO:0000313" key="7">
    <source>
        <dbReference type="EMBL" id="QOP42559.1"/>
    </source>
</evidence>
<keyword evidence="4 7" id="KW-0808">Transferase</keyword>
<dbReference type="Pfam" id="PF00590">
    <property type="entry name" value="TP_methylase"/>
    <property type="match status" value="1"/>
</dbReference>
<keyword evidence="8" id="KW-1185">Reference proteome</keyword>
<dbReference type="EMBL" id="CP041235">
    <property type="protein sequence ID" value="QOP42559.1"/>
    <property type="molecule type" value="Genomic_DNA"/>
</dbReference>
<evidence type="ECO:0000259" key="6">
    <source>
        <dbReference type="Pfam" id="PF00590"/>
    </source>
</evidence>